<proteinExistence type="predicted"/>
<feature type="transmembrane region" description="Helical" evidence="1">
    <location>
        <begin position="53"/>
        <end position="72"/>
    </location>
</feature>
<organism evidence="2 3">
    <name type="scientific">Hebeloma cylindrosporum</name>
    <dbReference type="NCBI Taxonomy" id="76867"/>
    <lineage>
        <taxon>Eukaryota</taxon>
        <taxon>Fungi</taxon>
        <taxon>Dikarya</taxon>
        <taxon>Basidiomycota</taxon>
        <taxon>Agaricomycotina</taxon>
        <taxon>Agaricomycetes</taxon>
        <taxon>Agaricomycetidae</taxon>
        <taxon>Agaricales</taxon>
        <taxon>Agaricineae</taxon>
        <taxon>Hymenogastraceae</taxon>
        <taxon>Hebeloma</taxon>
    </lineage>
</organism>
<protein>
    <submittedName>
        <fullName evidence="2">Uncharacterized protein</fullName>
    </submittedName>
</protein>
<dbReference type="HOGENOM" id="CLU_080760_0_0_1"/>
<evidence type="ECO:0000313" key="2">
    <source>
        <dbReference type="EMBL" id="KIM44925.1"/>
    </source>
</evidence>
<name>A0A0C3C7U1_HEBCY</name>
<dbReference type="STRING" id="686832.A0A0C3C7U1"/>
<keyword evidence="1" id="KW-0812">Transmembrane</keyword>
<sequence length="306" mass="35176">MKSNTPSRFKQLPRDSLLAQFLSRHDDSHNRGFITRIDRSPLAAKRLAFTKALALNVFILLFVAGFASVTIIRDVLSPLPAHFRLAICITQNLIIISSIIILVRSTTIPFFFGECRLRIFYGFQTSEIVIRKPPTMSLKLNNSNTTEDQRMEKYWRIATRAVNPELLYSNASAMLSSEYWTVEYRAVFDALSRIAAGEFQEEDLEFAIWKQDSKIWNACELWRMHEIMNDQQEVAMFKTFLTQSGKQELLTIWEEMLSCTSSSGEVIERSPSPKAYQVMVDKFAREGLDYEAVWCHVSEKTSLISA</sequence>
<dbReference type="OrthoDB" id="5421757at2759"/>
<dbReference type="EMBL" id="KN831773">
    <property type="protein sequence ID" value="KIM44925.1"/>
    <property type="molecule type" value="Genomic_DNA"/>
</dbReference>
<keyword evidence="1" id="KW-0472">Membrane</keyword>
<gene>
    <name evidence="2" type="ORF">M413DRAFT_366511</name>
</gene>
<keyword evidence="1" id="KW-1133">Transmembrane helix</keyword>
<keyword evidence="3" id="KW-1185">Reference proteome</keyword>
<feature type="transmembrane region" description="Helical" evidence="1">
    <location>
        <begin position="84"/>
        <end position="103"/>
    </location>
</feature>
<evidence type="ECO:0000256" key="1">
    <source>
        <dbReference type="SAM" id="Phobius"/>
    </source>
</evidence>
<reference evidence="3" key="2">
    <citation type="submission" date="2015-01" db="EMBL/GenBank/DDBJ databases">
        <title>Evolutionary Origins and Diversification of the Mycorrhizal Mutualists.</title>
        <authorList>
            <consortium name="DOE Joint Genome Institute"/>
            <consortium name="Mycorrhizal Genomics Consortium"/>
            <person name="Kohler A."/>
            <person name="Kuo A."/>
            <person name="Nagy L.G."/>
            <person name="Floudas D."/>
            <person name="Copeland A."/>
            <person name="Barry K.W."/>
            <person name="Cichocki N."/>
            <person name="Veneault-Fourrey C."/>
            <person name="LaButti K."/>
            <person name="Lindquist E.A."/>
            <person name="Lipzen A."/>
            <person name="Lundell T."/>
            <person name="Morin E."/>
            <person name="Murat C."/>
            <person name="Riley R."/>
            <person name="Ohm R."/>
            <person name="Sun H."/>
            <person name="Tunlid A."/>
            <person name="Henrissat B."/>
            <person name="Grigoriev I.V."/>
            <person name="Hibbett D.S."/>
            <person name="Martin F."/>
        </authorList>
    </citation>
    <scope>NUCLEOTIDE SEQUENCE [LARGE SCALE GENOMIC DNA]</scope>
    <source>
        <strain evidence="3">h7</strain>
    </source>
</reference>
<reference evidence="2 3" key="1">
    <citation type="submission" date="2014-04" db="EMBL/GenBank/DDBJ databases">
        <authorList>
            <consortium name="DOE Joint Genome Institute"/>
            <person name="Kuo A."/>
            <person name="Gay G."/>
            <person name="Dore J."/>
            <person name="Kohler A."/>
            <person name="Nagy L.G."/>
            <person name="Floudas D."/>
            <person name="Copeland A."/>
            <person name="Barry K.W."/>
            <person name="Cichocki N."/>
            <person name="Veneault-Fourrey C."/>
            <person name="LaButti K."/>
            <person name="Lindquist E.A."/>
            <person name="Lipzen A."/>
            <person name="Lundell T."/>
            <person name="Morin E."/>
            <person name="Murat C."/>
            <person name="Sun H."/>
            <person name="Tunlid A."/>
            <person name="Henrissat B."/>
            <person name="Grigoriev I.V."/>
            <person name="Hibbett D.S."/>
            <person name="Martin F."/>
            <person name="Nordberg H.P."/>
            <person name="Cantor M.N."/>
            <person name="Hua S.X."/>
        </authorList>
    </citation>
    <scope>NUCLEOTIDE SEQUENCE [LARGE SCALE GENOMIC DNA]</scope>
    <source>
        <strain evidence="3">h7</strain>
    </source>
</reference>
<accession>A0A0C3C7U1</accession>
<dbReference type="AlphaFoldDB" id="A0A0C3C7U1"/>
<evidence type="ECO:0000313" key="3">
    <source>
        <dbReference type="Proteomes" id="UP000053424"/>
    </source>
</evidence>
<dbReference type="Proteomes" id="UP000053424">
    <property type="component" value="Unassembled WGS sequence"/>
</dbReference>